<accession>A0A0G1BFJ1</accession>
<proteinExistence type="predicted"/>
<sequence>MSFILRYKYTFGLILSIIIAAILFGTGVFHLLVELLDGFGYVSAFFAGLIFPFTFTAAPAGLFLLEIGASLNPVLTALLAGVGAMLADLLMFRFIKGSILKEMQTLMKAIVPIPTLARMEHVTKKRMWRWTMPFLGSLLIASPLPDELGIAIFSIINFRPKYLLVITYILNTLGIFGLVFLGSTIGS</sequence>
<feature type="transmembrane region" description="Helical" evidence="1">
    <location>
        <begin position="12"/>
        <end position="32"/>
    </location>
</feature>
<organism evidence="2 3">
    <name type="scientific">Candidatus Magasanikbacteria bacterium GW2011_GWE2_42_7</name>
    <dbReference type="NCBI Taxonomy" id="1619052"/>
    <lineage>
        <taxon>Bacteria</taxon>
        <taxon>Candidatus Magasanikiibacteriota</taxon>
    </lineage>
</organism>
<name>A0A0G1BFJ1_9BACT</name>
<keyword evidence="1" id="KW-1133">Transmembrane helix</keyword>
<keyword evidence="1" id="KW-0472">Membrane</keyword>
<feature type="transmembrane region" description="Helical" evidence="1">
    <location>
        <begin position="39"/>
        <end position="62"/>
    </location>
</feature>
<gene>
    <name evidence="2" type="ORF">UV42_C0013G0023</name>
</gene>
<evidence type="ECO:0000313" key="3">
    <source>
        <dbReference type="Proteomes" id="UP000033867"/>
    </source>
</evidence>
<dbReference type="AlphaFoldDB" id="A0A0G1BFJ1"/>
<dbReference type="Proteomes" id="UP000033867">
    <property type="component" value="Unassembled WGS sequence"/>
</dbReference>
<comment type="caution">
    <text evidence="2">The sequence shown here is derived from an EMBL/GenBank/DDBJ whole genome shotgun (WGS) entry which is preliminary data.</text>
</comment>
<evidence type="ECO:0000256" key="1">
    <source>
        <dbReference type="SAM" id="Phobius"/>
    </source>
</evidence>
<dbReference type="EMBL" id="LCEK01000013">
    <property type="protein sequence ID" value="KKS72145.1"/>
    <property type="molecule type" value="Genomic_DNA"/>
</dbReference>
<evidence type="ECO:0000313" key="2">
    <source>
        <dbReference type="EMBL" id="KKS72145.1"/>
    </source>
</evidence>
<feature type="transmembrane region" description="Helical" evidence="1">
    <location>
        <begin position="162"/>
        <end position="181"/>
    </location>
</feature>
<reference evidence="2 3" key="1">
    <citation type="journal article" date="2015" name="Nature">
        <title>rRNA introns, odd ribosomes, and small enigmatic genomes across a large radiation of phyla.</title>
        <authorList>
            <person name="Brown C.T."/>
            <person name="Hug L.A."/>
            <person name="Thomas B.C."/>
            <person name="Sharon I."/>
            <person name="Castelle C.J."/>
            <person name="Singh A."/>
            <person name="Wilkins M.J."/>
            <person name="Williams K.H."/>
            <person name="Banfield J.F."/>
        </authorList>
    </citation>
    <scope>NUCLEOTIDE SEQUENCE [LARGE SCALE GENOMIC DNA]</scope>
</reference>
<protein>
    <recommendedName>
        <fullName evidence="4">TVP38/TMEM64 family membrane protein</fullName>
    </recommendedName>
</protein>
<evidence type="ECO:0008006" key="4">
    <source>
        <dbReference type="Google" id="ProtNLM"/>
    </source>
</evidence>
<feature type="transmembrane region" description="Helical" evidence="1">
    <location>
        <begin position="134"/>
        <end position="156"/>
    </location>
</feature>
<keyword evidence="1" id="KW-0812">Transmembrane</keyword>
<feature type="transmembrane region" description="Helical" evidence="1">
    <location>
        <begin position="74"/>
        <end position="95"/>
    </location>
</feature>